<proteinExistence type="predicted"/>
<sequence length="92" mass="10066">MNEYYNQRYEGLREQFRARCRSDADQLEACLVEGGDLETAEMLLHRLAGAGATFGYPEVSAMAKGLENRLMDGGQIAAAERAGLLALLRGLT</sequence>
<comment type="caution">
    <text evidence="4">The sequence shown here is derived from an EMBL/GenBank/DDBJ whole genome shotgun (WGS) entry which is preliminary data.</text>
</comment>
<dbReference type="InterPro" id="IPR008207">
    <property type="entry name" value="Sig_transdc_His_kin_Hpt_dom"/>
</dbReference>
<dbReference type="EMBL" id="JAZDRP010000006">
    <property type="protein sequence ID" value="MEE2526808.1"/>
    <property type="molecule type" value="Genomic_DNA"/>
</dbReference>
<keyword evidence="1" id="KW-0902">Two-component regulatory system</keyword>
<keyword evidence="2" id="KW-0597">Phosphoprotein</keyword>
<organism evidence="4 5">
    <name type="scientific">Hyphobacterium lacteum</name>
    <dbReference type="NCBI Taxonomy" id="3116575"/>
    <lineage>
        <taxon>Bacteria</taxon>
        <taxon>Pseudomonadati</taxon>
        <taxon>Pseudomonadota</taxon>
        <taxon>Alphaproteobacteria</taxon>
        <taxon>Maricaulales</taxon>
        <taxon>Maricaulaceae</taxon>
        <taxon>Hyphobacterium</taxon>
    </lineage>
</organism>
<gene>
    <name evidence="4" type="ORF">V0U79_10535</name>
</gene>
<name>A0ABU7LSE0_9PROT</name>
<dbReference type="Proteomes" id="UP001354971">
    <property type="component" value="Unassembled WGS sequence"/>
</dbReference>
<evidence type="ECO:0000256" key="1">
    <source>
        <dbReference type="ARBA" id="ARBA00023012"/>
    </source>
</evidence>
<protein>
    <submittedName>
        <fullName evidence="4">Hpt domain-containing protein</fullName>
    </submittedName>
</protein>
<accession>A0ABU7LSE0</accession>
<evidence type="ECO:0000313" key="4">
    <source>
        <dbReference type="EMBL" id="MEE2526808.1"/>
    </source>
</evidence>
<dbReference type="InterPro" id="IPR036641">
    <property type="entry name" value="HPT_dom_sf"/>
</dbReference>
<keyword evidence="5" id="KW-1185">Reference proteome</keyword>
<evidence type="ECO:0000256" key="2">
    <source>
        <dbReference type="PROSITE-ProRule" id="PRU00110"/>
    </source>
</evidence>
<evidence type="ECO:0000313" key="5">
    <source>
        <dbReference type="Proteomes" id="UP001354971"/>
    </source>
</evidence>
<dbReference type="PROSITE" id="PS50894">
    <property type="entry name" value="HPT"/>
    <property type="match status" value="1"/>
</dbReference>
<feature type="modified residue" description="Phosphohistidine" evidence="2">
    <location>
        <position position="45"/>
    </location>
</feature>
<reference evidence="4 5" key="1">
    <citation type="submission" date="2024-01" db="EMBL/GenBank/DDBJ databases">
        <title>Hyphobacterium bacterium isolated from marine sediment.</title>
        <authorList>
            <person name="Zhao S."/>
        </authorList>
    </citation>
    <scope>NUCLEOTIDE SEQUENCE [LARGE SCALE GENOMIC DNA]</scope>
    <source>
        <strain evidence="5">HN65</strain>
    </source>
</reference>
<dbReference type="SUPFAM" id="SSF47226">
    <property type="entry name" value="Histidine-containing phosphotransfer domain, HPT domain"/>
    <property type="match status" value="1"/>
</dbReference>
<evidence type="ECO:0000259" key="3">
    <source>
        <dbReference type="PROSITE" id="PS50894"/>
    </source>
</evidence>
<dbReference type="RefSeq" id="WP_330199472.1">
    <property type="nucleotide sequence ID" value="NZ_JAZDRP010000006.1"/>
</dbReference>
<feature type="domain" description="HPt" evidence="3">
    <location>
        <begin position="5"/>
        <end position="92"/>
    </location>
</feature>
<dbReference type="Gene3D" id="1.20.120.160">
    <property type="entry name" value="HPT domain"/>
    <property type="match status" value="1"/>
</dbReference>
<dbReference type="Pfam" id="PF01627">
    <property type="entry name" value="Hpt"/>
    <property type="match status" value="1"/>
</dbReference>